<evidence type="ECO:0000313" key="2">
    <source>
        <dbReference type="EMBL" id="CAL1592694.1"/>
    </source>
</evidence>
<dbReference type="AlphaFoldDB" id="A0AAV2KSW0"/>
<feature type="compositionally biased region" description="Polar residues" evidence="1">
    <location>
        <begin position="1"/>
        <end position="15"/>
    </location>
</feature>
<dbReference type="Proteomes" id="UP001497482">
    <property type="component" value="Chromosome 2"/>
</dbReference>
<sequence>MPTGDESSSGLSPRTEQAAPPPRGVFPPHELPPPQVVIRGSVQGGTGRLAARHLPLTLSVVLMLLSSWESR</sequence>
<reference evidence="2 3" key="1">
    <citation type="submission" date="2024-04" db="EMBL/GenBank/DDBJ databases">
        <authorList>
            <person name="Waldvogel A.-M."/>
            <person name="Schoenle A."/>
        </authorList>
    </citation>
    <scope>NUCLEOTIDE SEQUENCE [LARGE SCALE GENOMIC DNA]</scope>
</reference>
<feature type="region of interest" description="Disordered" evidence="1">
    <location>
        <begin position="1"/>
        <end position="40"/>
    </location>
</feature>
<gene>
    <name evidence="2" type="ORF">KC01_LOCUS21912</name>
</gene>
<proteinExistence type="predicted"/>
<keyword evidence="3" id="KW-1185">Reference proteome</keyword>
<protein>
    <submittedName>
        <fullName evidence="2">Uncharacterized protein</fullName>
    </submittedName>
</protein>
<dbReference type="EMBL" id="OZ035824">
    <property type="protein sequence ID" value="CAL1592694.1"/>
    <property type="molecule type" value="Genomic_DNA"/>
</dbReference>
<organism evidence="2 3">
    <name type="scientific">Knipowitschia caucasica</name>
    <name type="common">Caucasian dwarf goby</name>
    <name type="synonym">Pomatoschistus caucasicus</name>
    <dbReference type="NCBI Taxonomy" id="637954"/>
    <lineage>
        <taxon>Eukaryota</taxon>
        <taxon>Metazoa</taxon>
        <taxon>Chordata</taxon>
        <taxon>Craniata</taxon>
        <taxon>Vertebrata</taxon>
        <taxon>Euteleostomi</taxon>
        <taxon>Actinopterygii</taxon>
        <taxon>Neopterygii</taxon>
        <taxon>Teleostei</taxon>
        <taxon>Neoteleostei</taxon>
        <taxon>Acanthomorphata</taxon>
        <taxon>Gobiaria</taxon>
        <taxon>Gobiiformes</taxon>
        <taxon>Gobioidei</taxon>
        <taxon>Gobiidae</taxon>
        <taxon>Gobiinae</taxon>
        <taxon>Knipowitschia</taxon>
    </lineage>
</organism>
<evidence type="ECO:0000313" key="3">
    <source>
        <dbReference type="Proteomes" id="UP001497482"/>
    </source>
</evidence>
<feature type="compositionally biased region" description="Pro residues" evidence="1">
    <location>
        <begin position="19"/>
        <end position="35"/>
    </location>
</feature>
<evidence type="ECO:0000256" key="1">
    <source>
        <dbReference type="SAM" id="MobiDB-lite"/>
    </source>
</evidence>
<name>A0AAV2KSW0_KNICA</name>
<accession>A0AAV2KSW0</accession>